<dbReference type="RefSeq" id="XP_044657580.1">
    <property type="nucleotide sequence ID" value="XM_044801645.1"/>
</dbReference>
<evidence type="ECO:0000313" key="1">
    <source>
        <dbReference type="EMBL" id="GIZ43093.1"/>
    </source>
</evidence>
<accession>A0A9P3CRG5</accession>
<dbReference type="Proteomes" id="UP000825890">
    <property type="component" value="Unassembled WGS sequence"/>
</dbReference>
<reference evidence="1 2" key="1">
    <citation type="submission" date="2021-01" db="EMBL/GenBank/DDBJ databases">
        <title>Cercospora kikuchii MAFF 305040 whole genome shotgun sequence.</title>
        <authorList>
            <person name="Kashiwa T."/>
            <person name="Suzuki T."/>
        </authorList>
    </citation>
    <scope>NUCLEOTIDE SEQUENCE [LARGE SCALE GENOMIC DNA]</scope>
    <source>
        <strain evidence="1 2">MAFF 305040</strain>
    </source>
</reference>
<dbReference type="EMBL" id="BOLY01000004">
    <property type="protein sequence ID" value="GIZ43093.1"/>
    <property type="molecule type" value="Genomic_DNA"/>
</dbReference>
<organism evidence="1 2">
    <name type="scientific">Cercospora kikuchii</name>
    <dbReference type="NCBI Taxonomy" id="84275"/>
    <lineage>
        <taxon>Eukaryota</taxon>
        <taxon>Fungi</taxon>
        <taxon>Dikarya</taxon>
        <taxon>Ascomycota</taxon>
        <taxon>Pezizomycotina</taxon>
        <taxon>Dothideomycetes</taxon>
        <taxon>Dothideomycetidae</taxon>
        <taxon>Mycosphaerellales</taxon>
        <taxon>Mycosphaerellaceae</taxon>
        <taxon>Cercospora</taxon>
    </lineage>
</organism>
<protein>
    <submittedName>
        <fullName evidence="1">Uncharacterized protein</fullName>
    </submittedName>
</protein>
<proteinExistence type="predicted"/>
<keyword evidence="2" id="KW-1185">Reference proteome</keyword>
<gene>
    <name evidence="1" type="ORF">CKM354_000633400</name>
</gene>
<comment type="caution">
    <text evidence="1">The sequence shown here is derived from an EMBL/GenBank/DDBJ whole genome shotgun (WGS) entry which is preliminary data.</text>
</comment>
<dbReference type="GeneID" id="68291909"/>
<name>A0A9P3CRG5_9PEZI</name>
<evidence type="ECO:0000313" key="2">
    <source>
        <dbReference type="Proteomes" id="UP000825890"/>
    </source>
</evidence>
<sequence length="212" mass="23450">METNVNASVDQVMSAVEDMRMHMNMKLDEIFNLVSSMRVSDCASSDEHGVGVRRAVAVNKTCSHVVVLCHTCKNAALVEFKIPYKLTITRSFTVPHKNSMMYGTCYACLRVNKGRIGGANALDWATMDSFRNSDVDADVNARTVMRKIMRPIMGNKIKSVMNGKMQTYVTQTAINRVSANISMIASISVYTDENGNKTGILSEHTPGDFFGF</sequence>
<dbReference type="AlphaFoldDB" id="A0A9P3CRG5"/>